<dbReference type="Proteomes" id="UP000268014">
    <property type="component" value="Unassembled WGS sequence"/>
</dbReference>
<organism evidence="3">
    <name type="scientific">Haemonchus placei</name>
    <name type="common">Barber's pole worm</name>
    <dbReference type="NCBI Taxonomy" id="6290"/>
    <lineage>
        <taxon>Eukaryota</taxon>
        <taxon>Metazoa</taxon>
        <taxon>Ecdysozoa</taxon>
        <taxon>Nematoda</taxon>
        <taxon>Chromadorea</taxon>
        <taxon>Rhabditida</taxon>
        <taxon>Rhabditina</taxon>
        <taxon>Rhabditomorpha</taxon>
        <taxon>Strongyloidea</taxon>
        <taxon>Trichostrongylidae</taxon>
        <taxon>Haemonchus</taxon>
    </lineage>
</organism>
<reference evidence="1 2" key="2">
    <citation type="submission" date="2018-11" db="EMBL/GenBank/DDBJ databases">
        <authorList>
            <consortium name="Pathogen Informatics"/>
        </authorList>
    </citation>
    <scope>NUCLEOTIDE SEQUENCE [LARGE SCALE GENOMIC DNA]</scope>
    <source>
        <strain evidence="1 2">MHpl1</strain>
    </source>
</reference>
<proteinExistence type="predicted"/>
<dbReference type="WBParaSite" id="HPLM_0000825101-mRNA-1">
    <property type="protein sequence ID" value="HPLM_0000825101-mRNA-1"/>
    <property type="gene ID" value="HPLM_0000825101"/>
</dbReference>
<evidence type="ECO:0000313" key="1">
    <source>
        <dbReference type="EMBL" id="VDO34277.1"/>
    </source>
</evidence>
<dbReference type="AlphaFoldDB" id="A0A0N4WCK5"/>
<evidence type="ECO:0000313" key="3">
    <source>
        <dbReference type="WBParaSite" id="HPLM_0000825101-mRNA-1"/>
    </source>
</evidence>
<evidence type="ECO:0000313" key="2">
    <source>
        <dbReference type="Proteomes" id="UP000268014"/>
    </source>
</evidence>
<keyword evidence="2" id="KW-1185">Reference proteome</keyword>
<accession>A0A0N4WCK5</accession>
<reference evidence="3" key="1">
    <citation type="submission" date="2017-02" db="UniProtKB">
        <authorList>
            <consortium name="WormBaseParasite"/>
        </authorList>
    </citation>
    <scope>IDENTIFICATION</scope>
</reference>
<dbReference type="EMBL" id="UZAF01016816">
    <property type="protein sequence ID" value="VDO34277.1"/>
    <property type="molecule type" value="Genomic_DNA"/>
</dbReference>
<name>A0A0N4WCK5_HAEPC</name>
<gene>
    <name evidence="1" type="ORF">HPLM_LOCUS8243</name>
</gene>
<sequence length="114" mass="13081">MAKVTKELSKALSKVPIKVLSKELTESLTKVLTKVPTKILTWAPPKDLIRVLIKVKDLTRVLIKVLAKDTVVHMILDAVASDMKGSQYQFQYRQFQLCRYQHQALDGFSWHNDD</sequence>
<protein>
    <submittedName>
        <fullName evidence="3">DZF domain-containing protein</fullName>
    </submittedName>
</protein>